<evidence type="ECO:0000256" key="12">
    <source>
        <dbReference type="ARBA" id="ARBA00023293"/>
    </source>
</evidence>
<evidence type="ECO:0000256" key="13">
    <source>
        <dbReference type="RuleBase" id="RU000405"/>
    </source>
</evidence>
<evidence type="ECO:0000313" key="16">
    <source>
        <dbReference type="Proteomes" id="UP001329430"/>
    </source>
</evidence>
<dbReference type="Gene3D" id="6.10.250.780">
    <property type="match status" value="1"/>
</dbReference>
<accession>A0AAN7V5I4</accession>
<organism evidence="15 16">
    <name type="scientific">Pyrocoelia pectoralis</name>
    <dbReference type="NCBI Taxonomy" id="417401"/>
    <lineage>
        <taxon>Eukaryota</taxon>
        <taxon>Metazoa</taxon>
        <taxon>Ecdysozoa</taxon>
        <taxon>Arthropoda</taxon>
        <taxon>Hexapoda</taxon>
        <taxon>Insecta</taxon>
        <taxon>Pterygota</taxon>
        <taxon>Neoptera</taxon>
        <taxon>Endopterygota</taxon>
        <taxon>Coleoptera</taxon>
        <taxon>Polyphaga</taxon>
        <taxon>Elateriformia</taxon>
        <taxon>Elateroidea</taxon>
        <taxon>Lampyridae</taxon>
        <taxon>Lampyrinae</taxon>
        <taxon>Pyrocoelia</taxon>
    </lineage>
</organism>
<dbReference type="InterPro" id="IPR029787">
    <property type="entry name" value="Nucleotide_cyclase"/>
</dbReference>
<comment type="subcellular location">
    <subcellularLocation>
        <location evidence="1">Membrane</location>
        <topology evidence="1">Single-pass type I membrane protein</topology>
    </subcellularLocation>
</comment>
<keyword evidence="4" id="KW-0732">Signal</keyword>
<dbReference type="PANTHER" id="PTHR11920">
    <property type="entry name" value="GUANYLYL CYCLASE"/>
    <property type="match status" value="1"/>
</dbReference>
<comment type="caution">
    <text evidence="15">The sequence shown here is derived from an EMBL/GenBank/DDBJ whole genome shotgun (WGS) entry which is preliminary data.</text>
</comment>
<evidence type="ECO:0000256" key="1">
    <source>
        <dbReference type="ARBA" id="ARBA00004479"/>
    </source>
</evidence>
<dbReference type="GO" id="GO:0004383">
    <property type="term" value="F:guanylate cyclase activity"/>
    <property type="evidence" value="ECO:0007669"/>
    <property type="project" value="UniProtKB-EC"/>
</dbReference>
<feature type="domain" description="Guanylate cyclase" evidence="14">
    <location>
        <begin position="57"/>
        <end position="187"/>
    </location>
</feature>
<dbReference type="FunFam" id="3.30.70.1230:FF:000004">
    <property type="entry name" value="Guanylate cyclase"/>
    <property type="match status" value="1"/>
</dbReference>
<dbReference type="PANTHER" id="PTHR11920:SF494">
    <property type="entry name" value="ATRIAL NATRIURETIC PEPTIDE RECEPTOR 2"/>
    <property type="match status" value="1"/>
</dbReference>
<evidence type="ECO:0000256" key="2">
    <source>
        <dbReference type="ARBA" id="ARBA00012202"/>
    </source>
</evidence>
<dbReference type="GO" id="GO:0004016">
    <property type="term" value="F:adenylate cyclase activity"/>
    <property type="evidence" value="ECO:0007669"/>
    <property type="project" value="TreeGrafter"/>
</dbReference>
<dbReference type="GO" id="GO:0007168">
    <property type="term" value="P:receptor guanylyl cyclase signaling pathway"/>
    <property type="evidence" value="ECO:0007669"/>
    <property type="project" value="TreeGrafter"/>
</dbReference>
<evidence type="ECO:0000256" key="3">
    <source>
        <dbReference type="ARBA" id="ARBA00022692"/>
    </source>
</evidence>
<dbReference type="Gene3D" id="3.30.70.1230">
    <property type="entry name" value="Nucleotide cyclase"/>
    <property type="match status" value="1"/>
</dbReference>
<evidence type="ECO:0000256" key="9">
    <source>
        <dbReference type="ARBA" id="ARBA00023170"/>
    </source>
</evidence>
<evidence type="ECO:0000256" key="8">
    <source>
        <dbReference type="ARBA" id="ARBA00023136"/>
    </source>
</evidence>
<evidence type="ECO:0000256" key="10">
    <source>
        <dbReference type="ARBA" id="ARBA00023180"/>
    </source>
</evidence>
<dbReference type="EC" id="4.6.1.2" evidence="2"/>
<dbReference type="SMART" id="SM00044">
    <property type="entry name" value="CYCc"/>
    <property type="match status" value="1"/>
</dbReference>
<dbReference type="GO" id="GO:0005886">
    <property type="term" value="C:plasma membrane"/>
    <property type="evidence" value="ECO:0007669"/>
    <property type="project" value="TreeGrafter"/>
</dbReference>
<evidence type="ECO:0000313" key="15">
    <source>
        <dbReference type="EMBL" id="KAK5639468.1"/>
    </source>
</evidence>
<keyword evidence="7" id="KW-0342">GTP-binding</keyword>
<reference evidence="15 16" key="1">
    <citation type="journal article" date="2024" name="Insects">
        <title>An Improved Chromosome-Level Genome Assembly of the Firefly Pyrocoelia pectoralis.</title>
        <authorList>
            <person name="Fu X."/>
            <person name="Meyer-Rochow V.B."/>
            <person name="Ballantyne L."/>
            <person name="Zhu X."/>
        </authorList>
    </citation>
    <scope>NUCLEOTIDE SEQUENCE [LARGE SCALE GENOMIC DNA]</scope>
    <source>
        <strain evidence="15">XCY_ONT2</strain>
    </source>
</reference>
<dbReference type="GO" id="GO:0035556">
    <property type="term" value="P:intracellular signal transduction"/>
    <property type="evidence" value="ECO:0007669"/>
    <property type="project" value="InterPro"/>
</dbReference>
<dbReference type="CDD" id="cd07302">
    <property type="entry name" value="CHD"/>
    <property type="match status" value="1"/>
</dbReference>
<evidence type="ECO:0000256" key="7">
    <source>
        <dbReference type="ARBA" id="ARBA00023134"/>
    </source>
</evidence>
<dbReference type="GO" id="GO:0001653">
    <property type="term" value="F:peptide receptor activity"/>
    <property type="evidence" value="ECO:0007669"/>
    <property type="project" value="TreeGrafter"/>
</dbReference>
<proteinExistence type="inferred from homology"/>
<dbReference type="InterPro" id="IPR001054">
    <property type="entry name" value="A/G_cyclase"/>
</dbReference>
<keyword evidence="5" id="KW-0547">Nucleotide-binding</keyword>
<sequence>MEQYANNLETLVEERTADYLEEKRKCEELLYQLLPKTVATQLIGGEAVIAETFDQVTIYFSDIVGFTSLSAESTPLEVVDLLNDLYTCFDSIIENFDVYKVETIGDAYMVVSGLPERNGNKHAREIARMSLALLDEVKSFKIRHRPSDPLKLRIGMHTGPCVAGVVGLKMPRYCLFGDTVNTASRMESNGQPLRIHVSPITKNVLDTFGTFNLECRGEIEMKGKGKMTTYWLLGERKIQTKQTDRIIKMPNSEKLSANSPNLKKGSYSNLNGRALNASGVREDQEDAAVPLLSITPSEHYTHT</sequence>
<dbReference type="InterPro" id="IPR018297">
    <property type="entry name" value="A/G_cyclase_CS"/>
</dbReference>
<evidence type="ECO:0000256" key="4">
    <source>
        <dbReference type="ARBA" id="ARBA00022729"/>
    </source>
</evidence>
<dbReference type="EMBL" id="JAVRBK010000009">
    <property type="protein sequence ID" value="KAK5639468.1"/>
    <property type="molecule type" value="Genomic_DNA"/>
</dbReference>
<keyword evidence="16" id="KW-1185">Reference proteome</keyword>
<dbReference type="GO" id="GO:0005525">
    <property type="term" value="F:GTP binding"/>
    <property type="evidence" value="ECO:0007669"/>
    <property type="project" value="UniProtKB-KW"/>
</dbReference>
<dbReference type="InterPro" id="IPR050401">
    <property type="entry name" value="Cyclic_nucleotide_synthase"/>
</dbReference>
<evidence type="ECO:0000256" key="5">
    <source>
        <dbReference type="ARBA" id="ARBA00022741"/>
    </source>
</evidence>
<gene>
    <name evidence="15" type="ORF">RI129_011960</name>
</gene>
<protein>
    <recommendedName>
        <fullName evidence="2">guanylate cyclase</fullName>
        <ecNumber evidence="2">4.6.1.2</ecNumber>
    </recommendedName>
</protein>
<keyword evidence="3" id="KW-0812">Transmembrane</keyword>
<comment type="similarity">
    <text evidence="13">Belongs to the adenylyl cyclase class-4/guanylyl cyclase family.</text>
</comment>
<dbReference type="PROSITE" id="PS50125">
    <property type="entry name" value="GUANYLATE_CYCLASE_2"/>
    <property type="match status" value="1"/>
</dbReference>
<dbReference type="SUPFAM" id="SSF55073">
    <property type="entry name" value="Nucleotide cyclase"/>
    <property type="match status" value="1"/>
</dbReference>
<dbReference type="Pfam" id="PF00211">
    <property type="entry name" value="Guanylate_cyc"/>
    <property type="match status" value="1"/>
</dbReference>
<evidence type="ECO:0000256" key="11">
    <source>
        <dbReference type="ARBA" id="ARBA00023239"/>
    </source>
</evidence>
<dbReference type="AlphaFoldDB" id="A0AAN7V5I4"/>
<keyword evidence="9" id="KW-0675">Receptor</keyword>
<dbReference type="PROSITE" id="PS00452">
    <property type="entry name" value="GUANYLATE_CYCLASE_1"/>
    <property type="match status" value="1"/>
</dbReference>
<dbReference type="Proteomes" id="UP001329430">
    <property type="component" value="Chromosome 9"/>
</dbReference>
<keyword evidence="8" id="KW-0472">Membrane</keyword>
<keyword evidence="10" id="KW-0325">Glycoprotein</keyword>
<evidence type="ECO:0000256" key="6">
    <source>
        <dbReference type="ARBA" id="ARBA00022989"/>
    </source>
</evidence>
<keyword evidence="6" id="KW-1133">Transmembrane helix</keyword>
<keyword evidence="11 13" id="KW-0456">Lyase</keyword>
<name>A0AAN7V5I4_9COLE</name>
<evidence type="ECO:0000259" key="14">
    <source>
        <dbReference type="PROSITE" id="PS50125"/>
    </source>
</evidence>
<keyword evidence="12" id="KW-0141">cGMP biosynthesis</keyword>